<feature type="transmembrane region" description="Helical" evidence="1">
    <location>
        <begin position="397"/>
        <end position="416"/>
    </location>
</feature>
<feature type="transmembrane region" description="Helical" evidence="1">
    <location>
        <begin position="15"/>
        <end position="34"/>
    </location>
</feature>
<protein>
    <recommendedName>
        <fullName evidence="4">YfhO family protein</fullName>
    </recommendedName>
</protein>
<evidence type="ECO:0000256" key="1">
    <source>
        <dbReference type="SAM" id="Phobius"/>
    </source>
</evidence>
<feature type="transmembrane region" description="Helical" evidence="1">
    <location>
        <begin position="328"/>
        <end position="351"/>
    </location>
</feature>
<evidence type="ECO:0000313" key="2">
    <source>
        <dbReference type="EMBL" id="RVT94336.1"/>
    </source>
</evidence>
<evidence type="ECO:0008006" key="4">
    <source>
        <dbReference type="Google" id="ProtNLM"/>
    </source>
</evidence>
<comment type="caution">
    <text evidence="2">The sequence shown here is derived from an EMBL/GenBank/DDBJ whole genome shotgun (WGS) entry which is preliminary data.</text>
</comment>
<dbReference type="RefSeq" id="WP_127743730.1">
    <property type="nucleotide sequence ID" value="NZ_SACN01000001.1"/>
</dbReference>
<feature type="transmembrane region" description="Helical" evidence="1">
    <location>
        <begin position="119"/>
        <end position="137"/>
    </location>
</feature>
<feature type="transmembrane region" description="Helical" evidence="1">
    <location>
        <begin position="214"/>
        <end position="235"/>
    </location>
</feature>
<sequence>MTKADGEGLSDRRGLLIAIAVGTLLSFAMTGQVAGFRNNIFHLPILAGLSDLPQFAGDPYVQSLRYYSSGFWQSLHGIAPGHAGLILIDMLAVVSRAACITAFLLCADAIGISERRERLLFVTLLAFSSVANGYSSAGSHGLFINSFTHSEFANASMLLSLWCAWRGRFFGAFAWNGVTFFLNAFMAVWMALPLLAVAAVLLKRGDVAPKVMALRMVTGFGAFLLIAAPALQGFLGNPELGRPMDHDFLAYLREYFPEHWLIDGSTPRSIAVLLLTAMTGLTAAWRLAQVDRRAGLLLAALAGFVVDWLAGAFVPLVAPMPMFINLQFLRGGGGIFLLAALALAALTVVVARDQGQGRRIWAPLLALGSCTVRHLLPIALLASLLFRVRLPATVVRLRLDIAMTIALLLVWSALIVRQARENAAERADIAAWTAIGDWARAHSAPNDRFLIPIANIVFVDPPYKPAEPGQGALVEGFEVFSTISERSTFVDVRSGAAALWTPSYYLPWRRRVLAVMSLANHDQRLAFAAMHGLAYVVDRCGSSDALFAAGGRCVYRAIPPQRRQFARPYRST</sequence>
<name>A0A437M9P6_9SPHN</name>
<keyword evidence="1" id="KW-0472">Membrane</keyword>
<reference evidence="2 3" key="1">
    <citation type="submission" date="2019-01" db="EMBL/GenBank/DDBJ databases">
        <authorList>
            <person name="Chen W.-M."/>
        </authorList>
    </citation>
    <scope>NUCLEOTIDE SEQUENCE [LARGE SCALE GENOMIC DNA]</scope>
    <source>
        <strain evidence="2 3">CCP-7</strain>
    </source>
</reference>
<feature type="transmembrane region" description="Helical" evidence="1">
    <location>
        <begin position="270"/>
        <end position="288"/>
    </location>
</feature>
<feature type="transmembrane region" description="Helical" evidence="1">
    <location>
        <begin position="363"/>
        <end position="385"/>
    </location>
</feature>
<keyword evidence="1" id="KW-0812">Transmembrane</keyword>
<accession>A0A437M9P6</accession>
<dbReference type="OrthoDB" id="596458at2"/>
<organism evidence="2 3">
    <name type="scientific">Sphingomonas crocodyli</name>
    <dbReference type="NCBI Taxonomy" id="1979270"/>
    <lineage>
        <taxon>Bacteria</taxon>
        <taxon>Pseudomonadati</taxon>
        <taxon>Pseudomonadota</taxon>
        <taxon>Alphaproteobacteria</taxon>
        <taxon>Sphingomonadales</taxon>
        <taxon>Sphingomonadaceae</taxon>
        <taxon>Sphingomonas</taxon>
    </lineage>
</organism>
<proteinExistence type="predicted"/>
<dbReference type="EMBL" id="SACN01000001">
    <property type="protein sequence ID" value="RVT94336.1"/>
    <property type="molecule type" value="Genomic_DNA"/>
</dbReference>
<dbReference type="Proteomes" id="UP000282971">
    <property type="component" value="Unassembled WGS sequence"/>
</dbReference>
<feature type="transmembrane region" description="Helical" evidence="1">
    <location>
        <begin position="295"/>
        <end position="316"/>
    </location>
</feature>
<keyword evidence="3" id="KW-1185">Reference proteome</keyword>
<keyword evidence="1" id="KW-1133">Transmembrane helix</keyword>
<gene>
    <name evidence="2" type="ORF">EOD43_10965</name>
</gene>
<dbReference type="AlphaFoldDB" id="A0A437M9P6"/>
<feature type="transmembrane region" description="Helical" evidence="1">
    <location>
        <begin position="180"/>
        <end position="202"/>
    </location>
</feature>
<evidence type="ECO:0000313" key="3">
    <source>
        <dbReference type="Proteomes" id="UP000282971"/>
    </source>
</evidence>
<feature type="transmembrane region" description="Helical" evidence="1">
    <location>
        <begin position="83"/>
        <end position="107"/>
    </location>
</feature>